<sequence length="162" mass="18210">MGARLGPRSTLPQDDPPDGATEGARDSAMGELMDITLLQILEAINTFRDYLEQKIEMLVVDKGMLRNKHRLLYVELVITRALRMTYRAPHFGVDPRVMPTLPVLPHGEMPLIYSRKEIAVVTEQLRSLTWKDYVNDSHAEEAAGSVDLGGLAWPHPHQRQSG</sequence>
<evidence type="ECO:0000313" key="2">
    <source>
        <dbReference type="EMBL" id="KAJ1178468.1"/>
    </source>
</evidence>
<protein>
    <submittedName>
        <fullName evidence="2">Uncharacterized protein</fullName>
    </submittedName>
</protein>
<proteinExistence type="predicted"/>
<reference evidence="2" key="1">
    <citation type="journal article" date="2022" name="bioRxiv">
        <title>Sequencing and chromosome-scale assembly of the giantPleurodeles waltlgenome.</title>
        <authorList>
            <person name="Brown T."/>
            <person name="Elewa A."/>
            <person name="Iarovenko S."/>
            <person name="Subramanian E."/>
            <person name="Araus A.J."/>
            <person name="Petzold A."/>
            <person name="Susuki M."/>
            <person name="Suzuki K.-i.T."/>
            <person name="Hayashi T."/>
            <person name="Toyoda A."/>
            <person name="Oliveira C."/>
            <person name="Osipova E."/>
            <person name="Leigh N.D."/>
            <person name="Simon A."/>
            <person name="Yun M.H."/>
        </authorList>
    </citation>
    <scope>NUCLEOTIDE SEQUENCE</scope>
    <source>
        <strain evidence="2">20211129_DDA</strain>
        <tissue evidence="2">Liver</tissue>
    </source>
</reference>
<name>A0AAV7TPX3_PLEWA</name>
<keyword evidence="3" id="KW-1185">Reference proteome</keyword>
<evidence type="ECO:0000256" key="1">
    <source>
        <dbReference type="SAM" id="MobiDB-lite"/>
    </source>
</evidence>
<evidence type="ECO:0000313" key="3">
    <source>
        <dbReference type="Proteomes" id="UP001066276"/>
    </source>
</evidence>
<organism evidence="2 3">
    <name type="scientific">Pleurodeles waltl</name>
    <name type="common">Iberian ribbed newt</name>
    <dbReference type="NCBI Taxonomy" id="8319"/>
    <lineage>
        <taxon>Eukaryota</taxon>
        <taxon>Metazoa</taxon>
        <taxon>Chordata</taxon>
        <taxon>Craniata</taxon>
        <taxon>Vertebrata</taxon>
        <taxon>Euteleostomi</taxon>
        <taxon>Amphibia</taxon>
        <taxon>Batrachia</taxon>
        <taxon>Caudata</taxon>
        <taxon>Salamandroidea</taxon>
        <taxon>Salamandridae</taxon>
        <taxon>Pleurodelinae</taxon>
        <taxon>Pleurodeles</taxon>
    </lineage>
</organism>
<accession>A0AAV7TPX3</accession>
<dbReference type="AlphaFoldDB" id="A0AAV7TPX3"/>
<dbReference type="Proteomes" id="UP001066276">
    <property type="component" value="Chromosome 3_2"/>
</dbReference>
<feature type="region of interest" description="Disordered" evidence="1">
    <location>
        <begin position="1"/>
        <end position="25"/>
    </location>
</feature>
<gene>
    <name evidence="2" type="ORF">NDU88_003714</name>
</gene>
<dbReference type="EMBL" id="JANPWB010000006">
    <property type="protein sequence ID" value="KAJ1178468.1"/>
    <property type="molecule type" value="Genomic_DNA"/>
</dbReference>
<comment type="caution">
    <text evidence="2">The sequence shown here is derived from an EMBL/GenBank/DDBJ whole genome shotgun (WGS) entry which is preliminary data.</text>
</comment>